<dbReference type="Gene3D" id="1.20.930.40">
    <property type="entry name" value="Transferrin receptor-like, dimerisation domain"/>
    <property type="match status" value="1"/>
</dbReference>
<dbReference type="CDD" id="cd03874">
    <property type="entry name" value="M28_PMSA_TfR_like"/>
    <property type="match status" value="1"/>
</dbReference>
<keyword evidence="3" id="KW-1133">Transmembrane helix</keyword>
<feature type="domain" description="Peptidase M28" evidence="5">
    <location>
        <begin position="450"/>
        <end position="579"/>
    </location>
</feature>
<protein>
    <submittedName>
        <fullName evidence="6">Glutamated carboxypeptidase</fullName>
        <ecNumber evidence="6">3.4.17.21</ecNumber>
    </submittedName>
</protein>
<keyword evidence="6" id="KW-0645">Protease</keyword>
<name>A3LSU5_PICST</name>
<dbReference type="HOGENOM" id="CLU_005688_1_1_1"/>
<dbReference type="AlphaFoldDB" id="A3LSU5"/>
<dbReference type="GO" id="GO:0004181">
    <property type="term" value="F:metallocarboxypeptidase activity"/>
    <property type="evidence" value="ECO:0007669"/>
    <property type="project" value="UniProtKB-EC"/>
</dbReference>
<dbReference type="InterPro" id="IPR007484">
    <property type="entry name" value="Peptidase_M28"/>
</dbReference>
<accession>A3LSU5</accession>
<dbReference type="InParanoid" id="A3LSU5"/>
<evidence type="ECO:0000313" key="7">
    <source>
        <dbReference type="Proteomes" id="UP000002258"/>
    </source>
</evidence>
<keyword evidence="3" id="KW-0472">Membrane</keyword>
<evidence type="ECO:0000313" key="6">
    <source>
        <dbReference type="EMBL" id="ABN65956.2"/>
    </source>
</evidence>
<feature type="transmembrane region" description="Helical" evidence="3">
    <location>
        <begin position="123"/>
        <end position="140"/>
    </location>
</feature>
<keyword evidence="3" id="KW-0812">Transmembrane</keyword>
<keyword evidence="7" id="KW-1185">Reference proteome</keyword>
<dbReference type="Proteomes" id="UP000002258">
    <property type="component" value="Chromosome 4"/>
</dbReference>
<dbReference type="InterPro" id="IPR039373">
    <property type="entry name" value="Peptidase_M28B"/>
</dbReference>
<dbReference type="GeneID" id="4838629"/>
<reference evidence="6 7" key="1">
    <citation type="journal article" date="2007" name="Nat. Biotechnol.">
        <title>Genome sequence of the lignocellulose-bioconverting and xylose-fermenting yeast Pichia stipitis.</title>
        <authorList>
            <person name="Jeffries T.W."/>
            <person name="Grigoriev I.V."/>
            <person name="Grimwood J."/>
            <person name="Laplaza J.M."/>
            <person name="Aerts A."/>
            <person name="Salamov A."/>
            <person name="Schmutz J."/>
            <person name="Lindquist E."/>
            <person name="Dehal P."/>
            <person name="Shapiro H."/>
            <person name="Jin Y.S."/>
            <person name="Passoth V."/>
            <person name="Richardson P.M."/>
        </authorList>
    </citation>
    <scope>NUCLEOTIDE SEQUENCE [LARGE SCALE GENOMIC DNA]</scope>
    <source>
        <strain evidence="7">ATCC 58785 / CBS 6054 / NBRC 10063 / NRRL Y-11545</strain>
    </source>
</reference>
<dbReference type="FunCoup" id="A3LSU5">
    <property type="interactions" value="42"/>
</dbReference>
<evidence type="ECO:0000256" key="1">
    <source>
        <dbReference type="ARBA" id="ARBA00005634"/>
    </source>
</evidence>
<dbReference type="Gene3D" id="3.50.30.30">
    <property type="match status" value="1"/>
</dbReference>
<organism evidence="6 7">
    <name type="scientific">Scheffersomyces stipitis (strain ATCC 58785 / CBS 6054 / NBRC 10063 / NRRL Y-11545)</name>
    <name type="common">Yeast</name>
    <name type="synonym">Pichia stipitis</name>
    <dbReference type="NCBI Taxonomy" id="322104"/>
    <lineage>
        <taxon>Eukaryota</taxon>
        <taxon>Fungi</taxon>
        <taxon>Dikarya</taxon>
        <taxon>Ascomycota</taxon>
        <taxon>Saccharomycotina</taxon>
        <taxon>Pichiomycetes</taxon>
        <taxon>Debaryomycetaceae</taxon>
        <taxon>Scheffersomyces</taxon>
    </lineage>
</organism>
<dbReference type="OMA" id="RIIDPIY"/>
<dbReference type="eggNOG" id="KOG2195">
    <property type="taxonomic scope" value="Eukaryota"/>
</dbReference>
<dbReference type="Pfam" id="PF04253">
    <property type="entry name" value="TFR_dimer"/>
    <property type="match status" value="1"/>
</dbReference>
<evidence type="ECO:0000256" key="2">
    <source>
        <dbReference type="SAM" id="MobiDB-lite"/>
    </source>
</evidence>
<dbReference type="Pfam" id="PF04389">
    <property type="entry name" value="Peptidase_M28"/>
    <property type="match status" value="1"/>
</dbReference>
<dbReference type="OrthoDB" id="5841748at2759"/>
<dbReference type="RefSeq" id="XP_001383985.2">
    <property type="nucleotide sequence ID" value="XM_001383948.1"/>
</dbReference>
<dbReference type="EMBL" id="CP000498">
    <property type="protein sequence ID" value="ABN65956.2"/>
    <property type="molecule type" value="Genomic_DNA"/>
</dbReference>
<dbReference type="PANTHER" id="PTHR10404">
    <property type="entry name" value="N-ACETYLATED-ALPHA-LINKED ACIDIC DIPEPTIDASE"/>
    <property type="match status" value="1"/>
</dbReference>
<dbReference type="KEGG" id="pic:PICST_72031"/>
<feature type="domain" description="Transferrin receptor-like dimerisation" evidence="4">
    <location>
        <begin position="715"/>
        <end position="844"/>
    </location>
</feature>
<dbReference type="Gene3D" id="3.40.630.10">
    <property type="entry name" value="Zn peptidases"/>
    <property type="match status" value="1"/>
</dbReference>
<evidence type="ECO:0000259" key="4">
    <source>
        <dbReference type="Pfam" id="PF04253"/>
    </source>
</evidence>
<sequence length="847" mass="96030">MASHMRYTPLTADPSHTLPSFPPSYDDLDDNNDDYTYSSSATPAIEQFELDDGIDGIDDGITRRTQREGLLVRASLMTKKFANNFNNSIIHPVSQIIDPIYEGYKYFQQKYEQNILKLGNPLVVKRLLYVLFIMIVIFFVTKHNVNDGVNGTSGGTFSAGKFYNIDKLSSSVDDFISAKLMKENLEYFSSMSHITGSNGDLTLARYIETYMHNNGIRIMDMNQLQSYTNYPVYNEKDTYLKLSDNSFSAHLYEMNNKTMEHLAYNPNALNTNGPVESHFIYGNYGTQEDYQKLISSGIDLTDAILLIKYGGSIPEPNKVSFGQQSKVKAIVFITPKFEFGTGDSKQEFVDVIQKANVGLTRVDPGDVLTPGWSSEDGYVTRLPWFRSSTTPKIPTIPISWEDGEKLLSKLEGSGVKFDDGYFSGKGKSSSVPTMVLKIANEERATHQIWNVVGSIQGREQNEKGIIIGSSRDSTCYGTISSNTGTVVMLEMIKVFTSLQRKYNWSPSRSIYFVSFDATEYNLAGSAEWIENRKDSLRKEGYAYIDLSDAISGDDLSIKASPFVEDVIKKALKQVETDVTKNDNGNEKLSLYDLYLRQQGNDGISNDLIESKNYIPFINLVNMPSLELKFSGKKYPKNSCYDNFENFEKSAIDPDMNKHRELVKVLSLIALRLAESPMIPFDFQKLASKLTHYVDDLEKYSRDIISTLEQENKPVLHFKSLRDSIEILRNAANSLQSWGDSWKQYVENSAEIEPSMLAMNRWKRNENMVAFNQKFLVRNHMKDTRPGFANVLFGVPFMAPEVSDGKYEWNTFPRIRDSLYLHDFNAAQDQINKLASLVQEACQELDSQ</sequence>
<evidence type="ECO:0000256" key="3">
    <source>
        <dbReference type="SAM" id="Phobius"/>
    </source>
</evidence>
<feature type="region of interest" description="Disordered" evidence="2">
    <location>
        <begin position="1"/>
        <end position="25"/>
    </location>
</feature>
<dbReference type="EC" id="3.4.17.21" evidence="6"/>
<dbReference type="InterPro" id="IPR007365">
    <property type="entry name" value="TFR-like_dimer_dom"/>
</dbReference>
<comment type="similarity">
    <text evidence="1">Belongs to the peptidase M28 family. M28B subfamily.</text>
</comment>
<evidence type="ECO:0000259" key="5">
    <source>
        <dbReference type="Pfam" id="PF04389"/>
    </source>
</evidence>
<dbReference type="PANTHER" id="PTHR10404:SF72">
    <property type="entry name" value="ZINC METALLOPROTEASE TRE2-RELATED"/>
    <property type="match status" value="1"/>
</dbReference>
<dbReference type="InterPro" id="IPR046450">
    <property type="entry name" value="PA_dom_sf"/>
</dbReference>
<proteinExistence type="inferred from homology"/>
<dbReference type="STRING" id="322104.A3LSU5"/>
<dbReference type="InterPro" id="IPR036757">
    <property type="entry name" value="TFR-like_dimer_dom_sf"/>
</dbReference>
<keyword evidence="6" id="KW-0378">Hydrolase</keyword>
<dbReference type="FunFam" id="3.40.630.10:FF:000101">
    <property type="entry name" value="N-acetylated alpha-linked acidic dipeptidase like 1"/>
    <property type="match status" value="1"/>
</dbReference>
<dbReference type="SUPFAM" id="SSF47672">
    <property type="entry name" value="Transferrin receptor-like dimerisation domain"/>
    <property type="match status" value="1"/>
</dbReference>
<keyword evidence="6" id="KW-0121">Carboxypeptidase</keyword>
<dbReference type="SUPFAM" id="SSF52025">
    <property type="entry name" value="PA domain"/>
    <property type="match status" value="1"/>
</dbReference>
<dbReference type="SUPFAM" id="SSF53187">
    <property type="entry name" value="Zn-dependent exopeptidases"/>
    <property type="match status" value="1"/>
</dbReference>
<gene>
    <name evidence="6" type="primary">GCP1</name>
    <name evidence="6" type="ORF">PICST_72031</name>
</gene>